<reference evidence="2" key="2">
    <citation type="submission" date="2015-01" db="EMBL/GenBank/DDBJ databases">
        <title>Complete genome sequence of Methylobacterium aquaticum strain 22A.</title>
        <authorList>
            <person name="Tani A."/>
            <person name="Ogura Y."/>
            <person name="Hayashi T."/>
        </authorList>
    </citation>
    <scope>NUCLEOTIDE SEQUENCE [LARGE SCALE GENOMIC DNA]</scope>
    <source>
        <strain evidence="2">MA-22A</strain>
    </source>
</reference>
<dbReference type="STRING" id="270351.Maq22A_c04640"/>
<dbReference type="RefSeq" id="WP_060845871.1">
    <property type="nucleotide sequence ID" value="NZ_AP014704.1"/>
</dbReference>
<dbReference type="PATRIC" id="fig|270351.10.peg.900"/>
<dbReference type="Proteomes" id="UP000061432">
    <property type="component" value="Chromosome"/>
</dbReference>
<dbReference type="OrthoDB" id="8006203at2"/>
<dbReference type="AlphaFoldDB" id="A0A0C6F7N7"/>
<sequence>MSADRGQLAYEARWEGHKLGERGAAPAWDDLGEEGRAVWRRIAEKLADDQTARFLAESDTIEREEALRQENRRLRVALHDAIRRPLGVTPDSAVEFYDQRQADEAEARRAGGGHL</sequence>
<dbReference type="KEGG" id="maqu:Maq22A_c04640"/>
<accession>A0A0C6F7N7</accession>
<reference evidence="1 2" key="1">
    <citation type="journal article" date="2015" name="Genome Announc.">
        <title>Complete Genome Sequence of Methylobacterium aquaticum Strain 22A, Isolated from Racomitrium japonicum Moss.</title>
        <authorList>
            <person name="Tani A."/>
            <person name="Ogura Y."/>
            <person name="Hayashi T."/>
            <person name="Kimbara K."/>
        </authorList>
    </citation>
    <scope>NUCLEOTIDE SEQUENCE [LARGE SCALE GENOMIC DNA]</scope>
    <source>
        <strain evidence="1 2">MA-22A</strain>
    </source>
</reference>
<organism evidence="1 2">
    <name type="scientific">Methylobacterium aquaticum</name>
    <dbReference type="NCBI Taxonomy" id="270351"/>
    <lineage>
        <taxon>Bacteria</taxon>
        <taxon>Pseudomonadati</taxon>
        <taxon>Pseudomonadota</taxon>
        <taxon>Alphaproteobacteria</taxon>
        <taxon>Hyphomicrobiales</taxon>
        <taxon>Methylobacteriaceae</taxon>
        <taxon>Methylobacterium</taxon>
    </lineage>
</organism>
<dbReference type="EMBL" id="AP014704">
    <property type="protein sequence ID" value="BAQ44343.1"/>
    <property type="molecule type" value="Genomic_DNA"/>
</dbReference>
<evidence type="ECO:0000313" key="1">
    <source>
        <dbReference type="EMBL" id="BAQ44343.1"/>
    </source>
</evidence>
<name>A0A0C6F7N7_9HYPH</name>
<protein>
    <submittedName>
        <fullName evidence="1">Uncharacterized protein</fullName>
    </submittedName>
</protein>
<proteinExistence type="predicted"/>
<gene>
    <name evidence="1" type="ORF">Maq22A_c04640</name>
</gene>
<evidence type="ECO:0000313" key="2">
    <source>
        <dbReference type="Proteomes" id="UP000061432"/>
    </source>
</evidence>